<dbReference type="CDD" id="cd22954">
    <property type="entry name" value="PLL_lectin"/>
    <property type="match status" value="1"/>
</dbReference>
<dbReference type="STRING" id="797209.GCA_000376445_02343"/>
<dbReference type="eggNOG" id="arCOG02079">
    <property type="taxonomic scope" value="Archaea"/>
</dbReference>
<feature type="region of interest" description="Disordered" evidence="1">
    <location>
        <begin position="65"/>
        <end position="101"/>
    </location>
</feature>
<reference evidence="3 5" key="1">
    <citation type="journal article" date="2014" name="ISME J.">
        <title>Trehalose/2-sulfotrehalose biosynthesis and glycine-betaine uptake are widely spread mechanisms for osmoadaptation in the Halobacteriales.</title>
        <authorList>
            <person name="Youssef N.H."/>
            <person name="Savage-Ashlock K.N."/>
            <person name="McCully A.L."/>
            <person name="Luedtke B."/>
            <person name="Shaw E.I."/>
            <person name="Hoff W.D."/>
            <person name="Elshahed M.S."/>
        </authorList>
    </citation>
    <scope>NUCLEOTIDE SEQUENCE [LARGE SCALE GENOMIC DNA]</scope>
    <source>
        <strain evidence="3 5">DX253</strain>
    </source>
</reference>
<accession>E7QUH2</accession>
<evidence type="ECO:0000313" key="6">
    <source>
        <dbReference type="Proteomes" id="UP000184203"/>
    </source>
</evidence>
<dbReference type="RefSeq" id="WP_007980165.1">
    <property type="nucleotide sequence ID" value="NZ_AEMG01000009.1"/>
</dbReference>
<proteinExistence type="predicted"/>
<evidence type="ECO:0000256" key="1">
    <source>
        <dbReference type="SAM" id="MobiDB-lite"/>
    </source>
</evidence>
<dbReference type="EMBL" id="AEMG01000009">
    <property type="protein sequence ID" value="EFW92251.1"/>
    <property type="molecule type" value="Genomic_DNA"/>
</dbReference>
<gene>
    <name evidence="4" type="ORF">SAMN05444342_2660</name>
    <name evidence="3" type="ORF">ZOD2009_12260</name>
</gene>
<dbReference type="Proteomes" id="UP000003751">
    <property type="component" value="Unassembled WGS sequence"/>
</dbReference>
<name>E7QUH2_HALPU</name>
<reference evidence="6" key="2">
    <citation type="submission" date="2016-11" db="EMBL/GenBank/DDBJ databases">
        <authorList>
            <person name="Varghese N."/>
            <person name="Submissions S."/>
        </authorList>
    </citation>
    <scope>NUCLEOTIDE SEQUENCE [LARGE SCALE GENOMIC DNA]</scope>
    <source>
        <strain evidence="6">DX253</strain>
    </source>
</reference>
<protein>
    <recommendedName>
        <fullName evidence="2">PLL-like beta propeller domain-containing protein</fullName>
    </recommendedName>
</protein>
<dbReference type="Gene3D" id="2.120.10.70">
    <property type="entry name" value="Fucose-specific lectin"/>
    <property type="match status" value="1"/>
</dbReference>
<keyword evidence="6" id="KW-1185">Reference proteome</keyword>
<dbReference type="SUPFAM" id="SSF89372">
    <property type="entry name" value="Fucose-specific lectin"/>
    <property type="match status" value="2"/>
</dbReference>
<dbReference type="PATRIC" id="fig|797209.4.peg.2414"/>
<dbReference type="EMBL" id="FRAN01000003">
    <property type="protein sequence ID" value="SHK93224.1"/>
    <property type="molecule type" value="Genomic_DNA"/>
</dbReference>
<dbReference type="InterPro" id="IPR058502">
    <property type="entry name" value="PLL-like_beta-prop"/>
</dbReference>
<evidence type="ECO:0000313" key="3">
    <source>
        <dbReference type="EMBL" id="EFW92251.1"/>
    </source>
</evidence>
<dbReference type="Proteomes" id="UP000184203">
    <property type="component" value="Unassembled WGS sequence"/>
</dbReference>
<dbReference type="Pfam" id="PF26607">
    <property type="entry name" value="DUF8189"/>
    <property type="match status" value="1"/>
</dbReference>
<evidence type="ECO:0000313" key="5">
    <source>
        <dbReference type="Proteomes" id="UP000003751"/>
    </source>
</evidence>
<dbReference type="AlphaFoldDB" id="E7QUH2"/>
<evidence type="ECO:0000259" key="2">
    <source>
        <dbReference type="Pfam" id="PF26607"/>
    </source>
</evidence>
<dbReference type="OrthoDB" id="371750at2157"/>
<evidence type="ECO:0000313" key="4">
    <source>
        <dbReference type="EMBL" id="SHK93224.1"/>
    </source>
</evidence>
<organism evidence="3 5">
    <name type="scientific">Haladaptatus paucihalophilus DX253</name>
    <dbReference type="NCBI Taxonomy" id="797209"/>
    <lineage>
        <taxon>Archaea</taxon>
        <taxon>Methanobacteriati</taxon>
        <taxon>Methanobacteriota</taxon>
        <taxon>Stenosarchaea group</taxon>
        <taxon>Halobacteria</taxon>
        <taxon>Halobacteriales</taxon>
        <taxon>Haladaptataceae</taxon>
        <taxon>Haladaptatus</taxon>
    </lineage>
</organism>
<sequence length="363" mass="41391">MKIATQRNENGQFELFVLLDGEVYTSRQVGSETEWTEWERLDGAEGTSIAVGRNEDGRLEVFVTDPSNGTYHNRRETADSESPVGDWEGWRPLADDPRPGGSVAVAPNGDRRLEVFVTDPTTGTFHTRQTEQNGTAWTDWKSRGDRAGDEIVVERDAEERLQVFLLNYADEGAGLTEAEKEFLYGVHHCWQLEPDGDEWADWHRRGRANGHSLAVGENEDGRFMAFLVRDDDVPIHIRQVGFEDTEWEETWSELSYPEDFEIFHRPKAKSVAAGRDAAGRVVVFITGRRLHSLAQQSPNGDWSLWERFGKVRCAGLDVARTADGRLVVFGLEDAPKAARRPKVHQRWQREPNGRWSKWWSRTI</sequence>
<feature type="domain" description="PLL-like beta propeller" evidence="2">
    <location>
        <begin position="7"/>
        <end position="333"/>
    </location>
</feature>
<reference evidence="4" key="3">
    <citation type="submission" date="2016-11" db="EMBL/GenBank/DDBJ databases">
        <authorList>
            <person name="Jaros S."/>
            <person name="Januszkiewicz K."/>
            <person name="Wedrychowicz H."/>
        </authorList>
    </citation>
    <scope>NUCLEOTIDE SEQUENCE [LARGE SCALE GENOMIC DNA]</scope>
    <source>
        <strain evidence="4">DX253</strain>
    </source>
</reference>